<evidence type="ECO:0000259" key="2">
    <source>
        <dbReference type="PROSITE" id="PS50110"/>
    </source>
</evidence>
<dbReference type="PANTHER" id="PTHR33121">
    <property type="entry name" value="CYCLIC DI-GMP PHOSPHODIESTERASE PDEF"/>
    <property type="match status" value="1"/>
</dbReference>
<dbReference type="EMBL" id="CP003837">
    <property type="protein sequence ID" value="AGH43260.1"/>
    <property type="molecule type" value="Genomic_DNA"/>
</dbReference>
<dbReference type="SUPFAM" id="SSF52172">
    <property type="entry name" value="CheY-like"/>
    <property type="match status" value="1"/>
</dbReference>
<dbReference type="GO" id="GO:0000160">
    <property type="term" value="P:phosphorelay signal transduction system"/>
    <property type="evidence" value="ECO:0007669"/>
    <property type="project" value="InterPro"/>
</dbReference>
<dbReference type="InterPro" id="IPR001789">
    <property type="entry name" value="Sig_transdc_resp-reg_receiver"/>
</dbReference>
<dbReference type="SMART" id="SM00052">
    <property type="entry name" value="EAL"/>
    <property type="match status" value="1"/>
</dbReference>
<evidence type="ECO:0000259" key="3">
    <source>
        <dbReference type="PROSITE" id="PS50883"/>
    </source>
</evidence>
<dbReference type="RefSeq" id="WP_007636862.1">
    <property type="nucleotide sequence ID" value="NC_020514.1"/>
</dbReference>
<organism evidence="4 5">
    <name type="scientific">Paraglaciecola psychrophila 170</name>
    <dbReference type="NCBI Taxonomy" id="1129794"/>
    <lineage>
        <taxon>Bacteria</taxon>
        <taxon>Pseudomonadati</taxon>
        <taxon>Pseudomonadota</taxon>
        <taxon>Gammaproteobacteria</taxon>
        <taxon>Alteromonadales</taxon>
        <taxon>Alteromonadaceae</taxon>
        <taxon>Paraglaciecola</taxon>
    </lineage>
</organism>
<keyword evidence="5" id="KW-1185">Reference proteome</keyword>
<sequence>MVDQSADSYKFLEELEQNQKPSDKLVKVWKVLSVEDDLDYQSALVSSLESLILPAHTKLKVLKANSAFDASRLLRTHNDIGLILLDVVMEEDDAGLRLVTTIREELGNALVRIVLVTGQPGFAPEKEVMSALDIDEYWNKADLKLEKLHSIVSSNMRTWSYISELADARQGLQIVLDAARTISSRFDLATFTHTVLAEIGNIIGVKEGGLFCVGNSLAPLEDAQVLTATGCFTKLVGLKLSDAHLSELFGDLQQALNEKHHVITPIRSVFYFETNGINETCYLMVVNSSSPLTEANINLLKVFSENISSGFTNIALLNRVTELAYIHSDLNIPNRNWLKKEIQNMSRLEWQQTRLLMLEVNYFDEMKFTFGYEFTLNVLTYVYENLRQILPNSSQVTLSGHKQFSILLDINFELSPELIDKLTYNEIKIDGVAHVSSFTLLDMRLDTLNQSSAIKIINMAESELKQASLNNIAYTQHSQQETDLISRRYSLMGELRHTIRERKLSVMLQPKVSLSSGKVVGFESLARWQRDDGSFVPPDEFIAIAEAAGLIIKLDCLIFEKTMEALKTLVDTGYQVPVAFNASSFDLLHPDYFDFISSCLTSFGLPVELLELEVTETQAISDYERIQQCLQRFVALGIKISIDDFGTGYSSLAHISNITAHCIKIDRSFVSKLETDKNSEHVINMILTLGEKFNFSIVAEGIETEYQKQWLSRAGCDIGQGYLFARPMPISDLVPWLVTYNKR</sequence>
<dbReference type="Gene3D" id="3.40.50.2300">
    <property type="match status" value="1"/>
</dbReference>
<dbReference type="OrthoDB" id="9813903at2"/>
<proteinExistence type="predicted"/>
<dbReference type="PATRIC" id="fig|1129794.4.peg.1141"/>
<dbReference type="InterPro" id="IPR011006">
    <property type="entry name" value="CheY-like_superfamily"/>
</dbReference>
<dbReference type="eggNOG" id="COG2199">
    <property type="taxonomic scope" value="Bacteria"/>
</dbReference>
<dbReference type="Pfam" id="PF00563">
    <property type="entry name" value="EAL"/>
    <property type="match status" value="1"/>
</dbReference>
<dbReference type="SMART" id="SM00448">
    <property type="entry name" value="REC"/>
    <property type="match status" value="1"/>
</dbReference>
<dbReference type="STRING" id="1129794.C427_1151"/>
<dbReference type="PANTHER" id="PTHR33121:SF70">
    <property type="entry name" value="SIGNALING PROTEIN YKOW"/>
    <property type="match status" value="1"/>
</dbReference>
<dbReference type="InterPro" id="IPR021800">
    <property type="entry name" value="DUF3369"/>
</dbReference>
<dbReference type="InterPro" id="IPR050706">
    <property type="entry name" value="Cyclic-di-GMP_PDE-like"/>
</dbReference>
<gene>
    <name evidence="4" type="ORF">C427_1151</name>
</gene>
<dbReference type="eggNOG" id="COG2200">
    <property type="taxonomic scope" value="Bacteria"/>
</dbReference>
<feature type="domain" description="Response regulatory" evidence="2">
    <location>
        <begin position="30"/>
        <end position="155"/>
    </location>
</feature>
<dbReference type="AlphaFoldDB" id="K7ANT4"/>
<dbReference type="Gene3D" id="3.20.20.450">
    <property type="entry name" value="EAL domain"/>
    <property type="match status" value="1"/>
</dbReference>
<dbReference type="InterPro" id="IPR035919">
    <property type="entry name" value="EAL_sf"/>
</dbReference>
<evidence type="ECO:0000313" key="5">
    <source>
        <dbReference type="Proteomes" id="UP000011864"/>
    </source>
</evidence>
<dbReference type="KEGG" id="gps:C427_1151"/>
<dbReference type="CDD" id="cd01948">
    <property type="entry name" value="EAL"/>
    <property type="match status" value="1"/>
</dbReference>
<dbReference type="PROSITE" id="PS50883">
    <property type="entry name" value="EAL"/>
    <property type="match status" value="1"/>
</dbReference>
<dbReference type="eggNOG" id="COG3279">
    <property type="taxonomic scope" value="Bacteria"/>
</dbReference>
<accession>K7ANT4</accession>
<reference evidence="4 5" key="1">
    <citation type="journal article" date="2013" name="Genome Announc.">
        <title>Complete Genome Sequence of Glaciecola psychrophila Strain 170T.</title>
        <authorList>
            <person name="Yin J."/>
            <person name="Chen J."/>
            <person name="Liu G."/>
            <person name="Yu Y."/>
            <person name="Song L."/>
            <person name="Wang X."/>
            <person name="Qu X."/>
        </authorList>
    </citation>
    <scope>NUCLEOTIDE SEQUENCE [LARGE SCALE GENOMIC DNA]</scope>
    <source>
        <strain evidence="4 5">170</strain>
    </source>
</reference>
<dbReference type="InterPro" id="IPR001633">
    <property type="entry name" value="EAL_dom"/>
</dbReference>
<protein>
    <recommendedName>
        <fullName evidence="6">Response regulator receiver modulated diguanylate phosphodiesterase</fullName>
    </recommendedName>
</protein>
<name>K7ANT4_9ALTE</name>
<evidence type="ECO:0000256" key="1">
    <source>
        <dbReference type="PROSITE-ProRule" id="PRU00169"/>
    </source>
</evidence>
<feature type="modified residue" description="4-aspartylphosphate" evidence="1">
    <location>
        <position position="86"/>
    </location>
</feature>
<dbReference type="SUPFAM" id="SSF141868">
    <property type="entry name" value="EAL domain-like"/>
    <property type="match status" value="1"/>
</dbReference>
<evidence type="ECO:0008006" key="6">
    <source>
        <dbReference type="Google" id="ProtNLM"/>
    </source>
</evidence>
<dbReference type="Proteomes" id="UP000011864">
    <property type="component" value="Chromosome"/>
</dbReference>
<dbReference type="Pfam" id="PF11849">
    <property type="entry name" value="DUF3369"/>
    <property type="match status" value="1"/>
</dbReference>
<dbReference type="GO" id="GO:0071111">
    <property type="term" value="F:cyclic-guanylate-specific phosphodiesterase activity"/>
    <property type="evidence" value="ECO:0007669"/>
    <property type="project" value="InterPro"/>
</dbReference>
<dbReference type="PROSITE" id="PS50110">
    <property type="entry name" value="RESPONSE_REGULATORY"/>
    <property type="match status" value="1"/>
</dbReference>
<feature type="domain" description="EAL" evidence="3">
    <location>
        <begin position="488"/>
        <end position="741"/>
    </location>
</feature>
<keyword evidence="1" id="KW-0597">Phosphoprotein</keyword>
<evidence type="ECO:0000313" key="4">
    <source>
        <dbReference type="EMBL" id="AGH43260.1"/>
    </source>
</evidence>
<dbReference type="HOGENOM" id="CLU_000445_70_50_6"/>